<organism evidence="1 2">
    <name type="scientific">Candidatus Kerfeldbacteria bacterium CG15_BIG_FIL_POST_REV_8_21_14_020_45_12</name>
    <dbReference type="NCBI Taxonomy" id="2014247"/>
    <lineage>
        <taxon>Bacteria</taxon>
        <taxon>Candidatus Kerfeldiibacteriota</taxon>
    </lineage>
</organism>
<evidence type="ECO:0008006" key="3">
    <source>
        <dbReference type="Google" id="ProtNLM"/>
    </source>
</evidence>
<evidence type="ECO:0000313" key="2">
    <source>
        <dbReference type="Proteomes" id="UP000230292"/>
    </source>
</evidence>
<proteinExistence type="predicted"/>
<dbReference type="AlphaFoldDB" id="A0A2M7H412"/>
<protein>
    <recommendedName>
        <fullName evidence="3">(2Fe-2S) ferredoxin domain-containing protein</fullName>
    </recommendedName>
</protein>
<sequence length="109" mass="12638">MAELRTITVCQAELCQNRGSKTVMHRLQTRWEELYKDKYPNLRIEAGDCSGDCEWGPVVTVNDSIILRHVDKEMAERLLENPDEMLGEVMHVLEQDRDTFDRIIGGDLF</sequence>
<dbReference type="Proteomes" id="UP000230292">
    <property type="component" value="Unassembled WGS sequence"/>
</dbReference>
<accession>A0A2M7H412</accession>
<dbReference type="CDD" id="cd02980">
    <property type="entry name" value="TRX_Fd_family"/>
    <property type="match status" value="1"/>
</dbReference>
<dbReference type="Pfam" id="PF01257">
    <property type="entry name" value="2Fe-2S_thioredx"/>
    <property type="match status" value="1"/>
</dbReference>
<dbReference type="InterPro" id="IPR036249">
    <property type="entry name" value="Thioredoxin-like_sf"/>
</dbReference>
<evidence type="ECO:0000313" key="1">
    <source>
        <dbReference type="EMBL" id="PIW36972.1"/>
    </source>
</evidence>
<dbReference type="SUPFAM" id="SSF52833">
    <property type="entry name" value="Thioredoxin-like"/>
    <property type="match status" value="1"/>
</dbReference>
<dbReference type="EMBL" id="PFGC01000033">
    <property type="protein sequence ID" value="PIW36972.1"/>
    <property type="molecule type" value="Genomic_DNA"/>
</dbReference>
<name>A0A2M7H412_9BACT</name>
<gene>
    <name evidence="1" type="ORF">COW24_02570</name>
</gene>
<reference evidence="1 2" key="1">
    <citation type="submission" date="2017-09" db="EMBL/GenBank/DDBJ databases">
        <title>Depth-based differentiation of microbial function through sediment-hosted aquifers and enrichment of novel symbionts in the deep terrestrial subsurface.</title>
        <authorList>
            <person name="Probst A.J."/>
            <person name="Ladd B."/>
            <person name="Jarett J.K."/>
            <person name="Geller-Mcgrath D.E."/>
            <person name="Sieber C.M."/>
            <person name="Emerson J.B."/>
            <person name="Anantharaman K."/>
            <person name="Thomas B.C."/>
            <person name="Malmstrom R."/>
            <person name="Stieglmeier M."/>
            <person name="Klingl A."/>
            <person name="Woyke T."/>
            <person name="Ryan C.M."/>
            <person name="Banfield J.F."/>
        </authorList>
    </citation>
    <scope>NUCLEOTIDE SEQUENCE [LARGE SCALE GENOMIC DNA]</scope>
    <source>
        <strain evidence="1">CG15_BIG_FIL_POST_REV_8_21_14_020_45_12</strain>
    </source>
</reference>
<dbReference type="Gene3D" id="3.40.30.10">
    <property type="entry name" value="Glutaredoxin"/>
    <property type="match status" value="1"/>
</dbReference>
<comment type="caution">
    <text evidence="1">The sequence shown here is derived from an EMBL/GenBank/DDBJ whole genome shotgun (WGS) entry which is preliminary data.</text>
</comment>